<dbReference type="AlphaFoldDB" id="A0A178LSL1"/>
<evidence type="ECO:0000313" key="2">
    <source>
        <dbReference type="Proteomes" id="UP000078396"/>
    </source>
</evidence>
<name>A0A178LSL1_MYCIR</name>
<reference evidence="1 2" key="1">
    <citation type="submission" date="2016-04" db="EMBL/GenBank/DDBJ databases">
        <title>Draft Genome Sequences of Staphylococcus capitis Strain H36, S. capitis Strain H65, S. cohnii Strain H62, S. hominis Strain H69, Mycobacterium iranicum Strain H39, Plantibacter sp. Strain H53, Pseudomonas oryzihabitans Strain H72, and Microbacterium sp. Strain H83, isolated from residential settings.</title>
        <authorList>
            <person name="Lymperopoulou D."/>
            <person name="Adams R.I."/>
            <person name="Lindow S."/>
            <person name="Coil D.A."/>
            <person name="Jospin G."/>
            <person name="Eisen J.A."/>
        </authorList>
    </citation>
    <scope>NUCLEOTIDE SEQUENCE [LARGE SCALE GENOMIC DNA]</scope>
    <source>
        <strain evidence="1 2">H39</strain>
    </source>
</reference>
<organism evidence="1 2">
    <name type="scientific">Mycolicibacterium iranicum</name>
    <name type="common">Mycobacterium iranicum</name>
    <dbReference type="NCBI Taxonomy" id="912594"/>
    <lineage>
        <taxon>Bacteria</taxon>
        <taxon>Bacillati</taxon>
        <taxon>Actinomycetota</taxon>
        <taxon>Actinomycetes</taxon>
        <taxon>Mycobacteriales</taxon>
        <taxon>Mycobacteriaceae</taxon>
        <taxon>Mycolicibacterium</taxon>
    </lineage>
</organism>
<comment type="caution">
    <text evidence="1">The sequence shown here is derived from an EMBL/GenBank/DDBJ whole genome shotgun (WGS) entry which is preliminary data.</text>
</comment>
<evidence type="ECO:0000313" key="1">
    <source>
        <dbReference type="EMBL" id="OAN36979.1"/>
    </source>
</evidence>
<sequence length="376" mass="41020">MPVRSHPFIGNIDERAFFLASSGEPSAPQWWLAGVNVETGAPLFPAIPLNPGDNPDCFLNGPDALLCITTEIENRTAWVIDSHSGAITYTGPTDLNIRPSDLNVQQVGIYAVAESVDEGVYGVGSRAETTWFVPGAGDMSPLYVLGLDIAQPPMAYQTVLGFNAFDRTLFSVVVIEPEMRDNFEMINILLYPGGFAAEVRPRDYSSAPQVRLYDAAGRRMSDIDFGISGMPSQPVFDMPALHDETWRYLTPHGELIAETAEPPVRLVGSRLIVDANEFSTRSWDQYDIHTGAKGKRCGNLDMDSGYIGYDGTSIAVTSDGNGTIGLDTEATDFDTCERLWTISSPPGSFRYVWRINTTLVQLSDDGTELMSLVAPS</sequence>
<protein>
    <submittedName>
        <fullName evidence="1">Uncharacterized protein</fullName>
    </submittedName>
</protein>
<accession>A0A178LSL1</accession>
<dbReference type="Proteomes" id="UP000078396">
    <property type="component" value="Unassembled WGS sequence"/>
</dbReference>
<gene>
    <name evidence="1" type="ORF">A4X20_23875</name>
</gene>
<dbReference type="EMBL" id="LWCS01000031">
    <property type="protein sequence ID" value="OAN36979.1"/>
    <property type="molecule type" value="Genomic_DNA"/>
</dbReference>
<proteinExistence type="predicted"/>